<dbReference type="Proteomes" id="UP001283361">
    <property type="component" value="Unassembled WGS sequence"/>
</dbReference>
<feature type="region of interest" description="Disordered" evidence="1">
    <location>
        <begin position="1"/>
        <end position="92"/>
    </location>
</feature>
<reference evidence="2" key="1">
    <citation type="journal article" date="2023" name="G3 (Bethesda)">
        <title>A reference genome for the long-term kleptoplast-retaining sea slug Elysia crispata morphotype clarki.</title>
        <authorList>
            <person name="Eastman K.E."/>
            <person name="Pendleton A.L."/>
            <person name="Shaikh M.A."/>
            <person name="Suttiyut T."/>
            <person name="Ogas R."/>
            <person name="Tomko P."/>
            <person name="Gavelis G."/>
            <person name="Widhalm J.R."/>
            <person name="Wisecaver J.H."/>
        </authorList>
    </citation>
    <scope>NUCLEOTIDE SEQUENCE</scope>
    <source>
        <strain evidence="2">ECLA1</strain>
    </source>
</reference>
<sequence length="177" mass="19413">MKRQLDRTKPVGDGEDYSARSNRMHLGKEEEAHLGVSSLVGTQAELEPPPAVKTLASAGNSAEWYDSKETKTISVSHSRDEPSIRSRSDSEETVFPVPTSRFVSLRSPGVSSKASNATMYYSSVHQVQSISTRSSVNGTDEPLQPVSSLLLLLAADSRDDLTEPDQYRYRSCNKSGY</sequence>
<organism evidence="2 3">
    <name type="scientific">Elysia crispata</name>
    <name type="common">lettuce slug</name>
    <dbReference type="NCBI Taxonomy" id="231223"/>
    <lineage>
        <taxon>Eukaryota</taxon>
        <taxon>Metazoa</taxon>
        <taxon>Spiralia</taxon>
        <taxon>Lophotrochozoa</taxon>
        <taxon>Mollusca</taxon>
        <taxon>Gastropoda</taxon>
        <taxon>Heterobranchia</taxon>
        <taxon>Euthyneura</taxon>
        <taxon>Panpulmonata</taxon>
        <taxon>Sacoglossa</taxon>
        <taxon>Placobranchoidea</taxon>
        <taxon>Plakobranchidae</taxon>
        <taxon>Elysia</taxon>
    </lineage>
</organism>
<feature type="compositionally biased region" description="Basic and acidic residues" evidence="1">
    <location>
        <begin position="65"/>
        <end position="90"/>
    </location>
</feature>
<evidence type="ECO:0000256" key="1">
    <source>
        <dbReference type="SAM" id="MobiDB-lite"/>
    </source>
</evidence>
<keyword evidence="3" id="KW-1185">Reference proteome</keyword>
<protein>
    <submittedName>
        <fullName evidence="2">Uncharacterized protein</fullName>
    </submittedName>
</protein>
<name>A0AAE1A6V1_9GAST</name>
<accession>A0AAE1A6V1</accession>
<gene>
    <name evidence="2" type="ORF">RRG08_054895</name>
</gene>
<dbReference type="AlphaFoldDB" id="A0AAE1A6V1"/>
<feature type="compositionally biased region" description="Basic and acidic residues" evidence="1">
    <location>
        <begin position="1"/>
        <end position="12"/>
    </location>
</feature>
<dbReference type="EMBL" id="JAWDGP010002623">
    <property type="protein sequence ID" value="KAK3781556.1"/>
    <property type="molecule type" value="Genomic_DNA"/>
</dbReference>
<evidence type="ECO:0000313" key="2">
    <source>
        <dbReference type="EMBL" id="KAK3781556.1"/>
    </source>
</evidence>
<evidence type="ECO:0000313" key="3">
    <source>
        <dbReference type="Proteomes" id="UP001283361"/>
    </source>
</evidence>
<proteinExistence type="predicted"/>
<comment type="caution">
    <text evidence="2">The sequence shown here is derived from an EMBL/GenBank/DDBJ whole genome shotgun (WGS) entry which is preliminary data.</text>
</comment>